<organism evidence="1 2">
    <name type="scientific">Dryococelus australis</name>
    <dbReference type="NCBI Taxonomy" id="614101"/>
    <lineage>
        <taxon>Eukaryota</taxon>
        <taxon>Metazoa</taxon>
        <taxon>Ecdysozoa</taxon>
        <taxon>Arthropoda</taxon>
        <taxon>Hexapoda</taxon>
        <taxon>Insecta</taxon>
        <taxon>Pterygota</taxon>
        <taxon>Neoptera</taxon>
        <taxon>Polyneoptera</taxon>
        <taxon>Phasmatodea</taxon>
        <taxon>Verophasmatodea</taxon>
        <taxon>Anareolatae</taxon>
        <taxon>Phasmatidae</taxon>
        <taxon>Eurycanthinae</taxon>
        <taxon>Dryococelus</taxon>
    </lineage>
</organism>
<keyword evidence="2" id="KW-1185">Reference proteome</keyword>
<reference evidence="1 2" key="1">
    <citation type="submission" date="2023-02" db="EMBL/GenBank/DDBJ databases">
        <title>LHISI_Scaffold_Assembly.</title>
        <authorList>
            <person name="Stuart O.P."/>
            <person name="Cleave R."/>
            <person name="Magrath M.J.L."/>
            <person name="Mikheyev A.S."/>
        </authorList>
    </citation>
    <scope>NUCLEOTIDE SEQUENCE [LARGE SCALE GENOMIC DNA]</scope>
    <source>
        <strain evidence="1">Daus_M_001</strain>
        <tissue evidence="1">Leg muscle</tissue>
    </source>
</reference>
<protein>
    <submittedName>
        <fullName evidence="1">Uncharacterized protein</fullName>
    </submittedName>
</protein>
<name>A0ABQ9H7L4_9NEOP</name>
<evidence type="ECO:0000313" key="2">
    <source>
        <dbReference type="Proteomes" id="UP001159363"/>
    </source>
</evidence>
<evidence type="ECO:0000313" key="1">
    <source>
        <dbReference type="EMBL" id="KAJ8880290.1"/>
    </source>
</evidence>
<dbReference type="EMBL" id="JARBHB010000006">
    <property type="protein sequence ID" value="KAJ8880290.1"/>
    <property type="molecule type" value="Genomic_DNA"/>
</dbReference>
<sequence length="71" mass="7821">MSGSETLPTALLRVEIHKLGPRHLTASMPNKDQEIPPSHAVHVACFLQFRHNPERNLANISNASAHSSEDI</sequence>
<comment type="caution">
    <text evidence="1">The sequence shown here is derived from an EMBL/GenBank/DDBJ whole genome shotgun (WGS) entry which is preliminary data.</text>
</comment>
<dbReference type="Proteomes" id="UP001159363">
    <property type="component" value="Chromosome 5"/>
</dbReference>
<proteinExistence type="predicted"/>
<gene>
    <name evidence="1" type="ORF">PR048_016756</name>
</gene>
<accession>A0ABQ9H7L4</accession>